<dbReference type="OrthoDB" id="7870778at2759"/>
<feature type="chain" id="PRO_5005324280" evidence="1">
    <location>
        <begin position="22"/>
        <end position="168"/>
    </location>
</feature>
<dbReference type="KEGG" id="dsi:Dsimw501_GD28253"/>
<accession>A0A0J9UL00</accession>
<evidence type="ECO:0000313" key="2">
    <source>
        <dbReference type="EMBL" id="KMY99580.1"/>
    </source>
</evidence>
<sequence length="168" mass="19297">MSFNCIYFLIILSGRLYITCAEKNVSIIENGRCLDCRKENKEMCRIKETGFSCYEGNFYRRLGRLQGEFPKTTNKEEVCVPPGMHIDTINAKVCCVWSPEIGCQILLTEDHQGEFCFTCRVKYKMEYKGLISCPCVKSEGLGEVHVKSWQTFVFTCLLIKLSSFTMGF</sequence>
<name>A0A0J9UL00_DROSI</name>
<dbReference type="Bgee" id="FBgn0269543">
    <property type="expression patterns" value="Expressed in male reproductive system and 2 other cell types or tissues"/>
</dbReference>
<protein>
    <submittedName>
        <fullName evidence="2">Uncharacterized protein</fullName>
    </submittedName>
</protein>
<reference evidence="2" key="1">
    <citation type="journal article" date="2013" name="Genome Res.">
        <title>A second-generation assembly of the Drosophila simulans genome provides new insights into patterns of lineage-specific divergence.</title>
        <authorList>
            <person name="Hu T.T."/>
            <person name="Eisen M.B."/>
            <person name="Thornton K.R."/>
            <person name="Andolfatto P."/>
        </authorList>
    </citation>
    <scope>NUCLEOTIDE SEQUENCE [LARGE SCALE GENOMIC DNA]</scope>
    <source>
        <strain evidence="2">W501</strain>
    </source>
</reference>
<keyword evidence="1" id="KW-0732">Signal</keyword>
<organism evidence="2">
    <name type="scientific">Drosophila simulans</name>
    <name type="common">Fruit fly</name>
    <dbReference type="NCBI Taxonomy" id="7240"/>
    <lineage>
        <taxon>Eukaryota</taxon>
        <taxon>Metazoa</taxon>
        <taxon>Ecdysozoa</taxon>
        <taxon>Arthropoda</taxon>
        <taxon>Hexapoda</taxon>
        <taxon>Insecta</taxon>
        <taxon>Pterygota</taxon>
        <taxon>Neoptera</taxon>
        <taxon>Endopterygota</taxon>
        <taxon>Diptera</taxon>
        <taxon>Brachycera</taxon>
        <taxon>Muscomorpha</taxon>
        <taxon>Ephydroidea</taxon>
        <taxon>Drosophilidae</taxon>
        <taxon>Drosophila</taxon>
        <taxon>Sophophora</taxon>
    </lineage>
</organism>
<proteinExistence type="predicted"/>
<gene>
    <name evidence="2" type="primary">Dsim\GD28253</name>
    <name evidence="2" type="ORF">Dsimw501_GD28253</name>
</gene>
<feature type="signal peptide" evidence="1">
    <location>
        <begin position="1"/>
        <end position="21"/>
    </location>
</feature>
<evidence type="ECO:0000256" key="1">
    <source>
        <dbReference type="SAM" id="SignalP"/>
    </source>
</evidence>
<dbReference type="EMBL" id="CM002912">
    <property type="protein sequence ID" value="KMY99580.1"/>
    <property type="molecule type" value="Genomic_DNA"/>
</dbReference>
<reference evidence="2" key="3">
    <citation type="submission" date="2015-04" db="EMBL/GenBank/DDBJ databases">
        <authorList>
            <consortium name="FlyBase"/>
        </authorList>
    </citation>
    <scope>NUCLEOTIDE SEQUENCE</scope>
    <source>
        <strain evidence="2">W501</strain>
    </source>
</reference>
<reference evidence="2" key="2">
    <citation type="submission" date="2014-06" db="EMBL/GenBank/DDBJ databases">
        <authorList>
            <person name="Hu T."/>
            <person name="Eisen M.B."/>
            <person name="Thornton K.R."/>
            <person name="Andolfatto P."/>
        </authorList>
    </citation>
    <scope>NUCLEOTIDE SEQUENCE</scope>
    <source>
        <strain evidence="2">W501</strain>
    </source>
</reference>
<dbReference type="AlphaFoldDB" id="A0A0J9UL00"/>
<dbReference type="Proteomes" id="UP000035880">
    <property type="component" value="Chromosome 3L"/>
</dbReference>